<keyword evidence="2" id="KW-1185">Reference proteome</keyword>
<evidence type="ECO:0000313" key="2">
    <source>
        <dbReference type="Proteomes" id="UP000321497"/>
    </source>
</evidence>
<dbReference type="Pfam" id="PF13578">
    <property type="entry name" value="Methyltransf_24"/>
    <property type="match status" value="1"/>
</dbReference>
<protein>
    <submittedName>
        <fullName evidence="1">Class I SAM-dependent methyltransferase</fullName>
    </submittedName>
</protein>
<organism evidence="1 2">
    <name type="scientific">Aequorivita antarctica</name>
    <dbReference type="NCBI Taxonomy" id="153266"/>
    <lineage>
        <taxon>Bacteria</taxon>
        <taxon>Pseudomonadati</taxon>
        <taxon>Bacteroidota</taxon>
        <taxon>Flavobacteriia</taxon>
        <taxon>Flavobacteriales</taxon>
        <taxon>Flavobacteriaceae</taxon>
        <taxon>Aequorivita</taxon>
    </lineage>
</organism>
<comment type="caution">
    <text evidence="1">The sequence shown here is derived from an EMBL/GenBank/DDBJ whole genome shotgun (WGS) entry which is preliminary data.</text>
</comment>
<gene>
    <name evidence="1" type="ORF">ESU54_11910</name>
</gene>
<evidence type="ECO:0000313" key="1">
    <source>
        <dbReference type="EMBL" id="TXD72512.1"/>
    </source>
</evidence>
<accession>A0A5C6YY38</accession>
<dbReference type="RefSeq" id="WP_111844991.1">
    <property type="nucleotide sequence ID" value="NZ_UEGI01000011.1"/>
</dbReference>
<dbReference type="Gene3D" id="3.40.50.150">
    <property type="entry name" value="Vaccinia Virus protein VP39"/>
    <property type="match status" value="1"/>
</dbReference>
<dbReference type="Proteomes" id="UP000321497">
    <property type="component" value="Unassembled WGS sequence"/>
</dbReference>
<proteinExistence type="predicted"/>
<sequence length="189" mass="21488">MESIIEIGTNGFWKNRQSPKQSLERTALLFNEIKGETIIEIGTGIQGEMSGNSALVWAKNTAAEKIYCLDLEDKHISEVKEATQAYKNVEALKIDGLKFLKNFKGKIDLLYLDFWVQDKEGDISGTARAESYLKAFLLARKKLNSESMILIDDTDHIDPWKQTLIVPRARKDGFNVIHCGRQTLLKRNK</sequence>
<dbReference type="EMBL" id="VORT01000008">
    <property type="protein sequence ID" value="TXD72512.1"/>
    <property type="molecule type" value="Genomic_DNA"/>
</dbReference>
<keyword evidence="1" id="KW-0489">Methyltransferase</keyword>
<dbReference type="GO" id="GO:0032259">
    <property type="term" value="P:methylation"/>
    <property type="evidence" value="ECO:0007669"/>
    <property type="project" value="UniProtKB-KW"/>
</dbReference>
<reference evidence="1 2" key="1">
    <citation type="submission" date="2019-08" db="EMBL/GenBank/DDBJ databases">
        <title>Genome of Aequorivita antarctica SW49 (type strain).</title>
        <authorList>
            <person name="Bowman J.P."/>
        </authorList>
    </citation>
    <scope>NUCLEOTIDE SEQUENCE [LARGE SCALE GENOMIC DNA]</scope>
    <source>
        <strain evidence="1 2">SW49</strain>
    </source>
</reference>
<dbReference type="AlphaFoldDB" id="A0A5C6YY38"/>
<dbReference type="SUPFAM" id="SSF53335">
    <property type="entry name" value="S-adenosyl-L-methionine-dependent methyltransferases"/>
    <property type="match status" value="1"/>
</dbReference>
<name>A0A5C6YY38_9FLAO</name>
<dbReference type="OrthoDB" id="1159462at2"/>
<dbReference type="InterPro" id="IPR029063">
    <property type="entry name" value="SAM-dependent_MTases_sf"/>
</dbReference>
<keyword evidence="1" id="KW-0808">Transferase</keyword>
<dbReference type="GO" id="GO:0008168">
    <property type="term" value="F:methyltransferase activity"/>
    <property type="evidence" value="ECO:0007669"/>
    <property type="project" value="UniProtKB-KW"/>
</dbReference>